<feature type="transmembrane region" description="Helical" evidence="1">
    <location>
        <begin position="50"/>
        <end position="72"/>
    </location>
</feature>
<dbReference type="Proteomes" id="UP001501788">
    <property type="component" value="Unassembled WGS sequence"/>
</dbReference>
<sequence length="258" mass="26650">MRLPSTVSLADQLRQRHALRLHGLLIGAFVMAVMAASAALLRVLGVEALAWRYALTLALGYGAYLLVLRWWAERLVRPDDGRRDSGWDGDLPDLSWSSGRGCEPGSAPVPGRGAVDLGDLGRDAAADVASEGGSLLADAAGSAASALGDSDEGAVVVVPVIAIFVIGTLLVMGAGSLAWLFFGTDALLAVAVELAFSFTAARAAMGVERAGWLQAAVRLTWKPMLGALLCAVALGAAIDHYLPGTGSLLGALRHLQGL</sequence>
<reference evidence="3" key="1">
    <citation type="journal article" date="2019" name="Int. J. Syst. Evol. Microbiol.">
        <title>The Global Catalogue of Microorganisms (GCM) 10K type strain sequencing project: providing services to taxonomists for standard genome sequencing and annotation.</title>
        <authorList>
            <consortium name="The Broad Institute Genomics Platform"/>
            <consortium name="The Broad Institute Genome Sequencing Center for Infectious Disease"/>
            <person name="Wu L."/>
            <person name="Ma J."/>
        </authorList>
    </citation>
    <scope>NUCLEOTIDE SEQUENCE [LARGE SCALE GENOMIC DNA]</scope>
    <source>
        <strain evidence="3">JCM 31890</strain>
    </source>
</reference>
<dbReference type="EMBL" id="BAABEX010000013">
    <property type="protein sequence ID" value="GAA4424866.1"/>
    <property type="molecule type" value="Genomic_DNA"/>
</dbReference>
<feature type="transmembrane region" description="Helical" evidence="1">
    <location>
        <begin position="186"/>
        <end position="207"/>
    </location>
</feature>
<gene>
    <name evidence="2" type="ORF">GCM10023090_18930</name>
</gene>
<organism evidence="2 3">
    <name type="scientific">Acidovorax lacteus</name>
    <dbReference type="NCBI Taxonomy" id="1924988"/>
    <lineage>
        <taxon>Bacteria</taxon>
        <taxon>Pseudomonadati</taxon>
        <taxon>Pseudomonadota</taxon>
        <taxon>Betaproteobacteria</taxon>
        <taxon>Burkholderiales</taxon>
        <taxon>Comamonadaceae</taxon>
        <taxon>Acidovorax</taxon>
    </lineage>
</organism>
<feature type="transmembrane region" description="Helical" evidence="1">
    <location>
        <begin position="154"/>
        <end position="180"/>
    </location>
</feature>
<protein>
    <recommendedName>
        <fullName evidence="4">Transmembrane protein</fullName>
    </recommendedName>
</protein>
<proteinExistence type="predicted"/>
<evidence type="ECO:0000256" key="1">
    <source>
        <dbReference type="SAM" id="Phobius"/>
    </source>
</evidence>
<name>A0ABP8L9P2_9BURK</name>
<evidence type="ECO:0000313" key="2">
    <source>
        <dbReference type="EMBL" id="GAA4424866.1"/>
    </source>
</evidence>
<evidence type="ECO:0008006" key="4">
    <source>
        <dbReference type="Google" id="ProtNLM"/>
    </source>
</evidence>
<keyword evidence="3" id="KW-1185">Reference proteome</keyword>
<comment type="caution">
    <text evidence="2">The sequence shown here is derived from an EMBL/GenBank/DDBJ whole genome shotgun (WGS) entry which is preliminary data.</text>
</comment>
<keyword evidence="1" id="KW-0812">Transmembrane</keyword>
<keyword evidence="1" id="KW-1133">Transmembrane helix</keyword>
<keyword evidence="1" id="KW-0472">Membrane</keyword>
<evidence type="ECO:0000313" key="3">
    <source>
        <dbReference type="Proteomes" id="UP001501788"/>
    </source>
</evidence>
<feature type="transmembrane region" description="Helical" evidence="1">
    <location>
        <begin position="219"/>
        <end position="238"/>
    </location>
</feature>
<feature type="transmembrane region" description="Helical" evidence="1">
    <location>
        <begin position="21"/>
        <end position="44"/>
    </location>
</feature>
<accession>A0ABP8L9P2</accession>